<feature type="transmembrane region" description="Helical" evidence="7">
    <location>
        <begin position="135"/>
        <end position="157"/>
    </location>
</feature>
<evidence type="ECO:0000256" key="4">
    <source>
        <dbReference type="ARBA" id="ARBA00022692"/>
    </source>
</evidence>
<dbReference type="InterPro" id="IPR011701">
    <property type="entry name" value="MFS"/>
</dbReference>
<gene>
    <name evidence="10" type="primary">LOC107223846</name>
</gene>
<evidence type="ECO:0000259" key="8">
    <source>
        <dbReference type="PROSITE" id="PS50850"/>
    </source>
</evidence>
<feature type="transmembrane region" description="Helical" evidence="7">
    <location>
        <begin position="398"/>
        <end position="416"/>
    </location>
</feature>
<keyword evidence="5 7" id="KW-1133">Transmembrane helix</keyword>
<dbReference type="GO" id="GO:0016020">
    <property type="term" value="C:membrane"/>
    <property type="evidence" value="ECO:0007669"/>
    <property type="project" value="UniProtKB-SubCell"/>
</dbReference>
<dbReference type="Gene3D" id="1.20.1250.20">
    <property type="entry name" value="MFS general substrate transporter like domains"/>
    <property type="match status" value="1"/>
</dbReference>
<feature type="transmembrane region" description="Helical" evidence="7">
    <location>
        <begin position="447"/>
        <end position="471"/>
    </location>
</feature>
<dbReference type="SUPFAM" id="SSF103473">
    <property type="entry name" value="MFS general substrate transporter"/>
    <property type="match status" value="1"/>
</dbReference>
<keyword evidence="6 7" id="KW-0472">Membrane</keyword>
<dbReference type="PANTHER" id="PTHR23511">
    <property type="entry name" value="SYNAPTIC VESICLE GLYCOPROTEIN 2"/>
    <property type="match status" value="1"/>
</dbReference>
<dbReference type="Proteomes" id="UP000829291">
    <property type="component" value="Chromosome 1"/>
</dbReference>
<dbReference type="InterPro" id="IPR005828">
    <property type="entry name" value="MFS_sugar_transport-like"/>
</dbReference>
<name>A0A6J0BY09_NEOLC</name>
<evidence type="ECO:0000256" key="5">
    <source>
        <dbReference type="ARBA" id="ARBA00022989"/>
    </source>
</evidence>
<proteinExistence type="inferred from homology"/>
<comment type="subcellular location">
    <subcellularLocation>
        <location evidence="1">Membrane</location>
        <topology evidence="1">Multi-pass membrane protein</topology>
    </subcellularLocation>
</comment>
<evidence type="ECO:0000256" key="2">
    <source>
        <dbReference type="ARBA" id="ARBA00008335"/>
    </source>
</evidence>
<feature type="transmembrane region" description="Helical" evidence="7">
    <location>
        <begin position="169"/>
        <end position="192"/>
    </location>
</feature>
<dbReference type="PROSITE" id="PS50850">
    <property type="entry name" value="MFS"/>
    <property type="match status" value="1"/>
</dbReference>
<evidence type="ECO:0000256" key="3">
    <source>
        <dbReference type="ARBA" id="ARBA00022448"/>
    </source>
</evidence>
<feature type="domain" description="Major facilitator superfamily (MFS) profile" evidence="8">
    <location>
        <begin position="45"/>
        <end position="535"/>
    </location>
</feature>
<reference evidence="10" key="1">
    <citation type="submission" date="2025-08" db="UniProtKB">
        <authorList>
            <consortium name="RefSeq"/>
        </authorList>
    </citation>
    <scope>IDENTIFICATION</scope>
    <source>
        <tissue evidence="10">Thorax and Abdomen</tissue>
    </source>
</reference>
<keyword evidence="4 7" id="KW-0812">Transmembrane</keyword>
<dbReference type="GO" id="GO:0022857">
    <property type="term" value="F:transmembrane transporter activity"/>
    <property type="evidence" value="ECO:0007669"/>
    <property type="project" value="InterPro"/>
</dbReference>
<evidence type="ECO:0000313" key="9">
    <source>
        <dbReference type="Proteomes" id="UP000829291"/>
    </source>
</evidence>
<keyword evidence="3" id="KW-0813">Transport</keyword>
<dbReference type="InParanoid" id="A0A6J0BY09"/>
<keyword evidence="9" id="KW-1185">Reference proteome</keyword>
<protein>
    <submittedName>
        <fullName evidence="10">Synaptic vesicle glycoprotein 2B isoform X1</fullName>
    </submittedName>
</protein>
<dbReference type="AlphaFoldDB" id="A0A6J0BY09"/>
<feature type="transmembrane region" description="Helical" evidence="7">
    <location>
        <begin position="423"/>
        <end position="441"/>
    </location>
</feature>
<dbReference type="OrthoDB" id="3936150at2759"/>
<feature type="transmembrane region" description="Helical" evidence="7">
    <location>
        <begin position="212"/>
        <end position="231"/>
    </location>
</feature>
<dbReference type="Pfam" id="PF00083">
    <property type="entry name" value="Sugar_tr"/>
    <property type="match status" value="1"/>
</dbReference>
<evidence type="ECO:0000256" key="1">
    <source>
        <dbReference type="ARBA" id="ARBA00004141"/>
    </source>
</evidence>
<dbReference type="PANTHER" id="PTHR23511:SF36">
    <property type="entry name" value="EG:BACR7A4.13 PROTEIN-RELATED"/>
    <property type="match status" value="1"/>
</dbReference>
<evidence type="ECO:0000313" key="10">
    <source>
        <dbReference type="RefSeq" id="XP_015519154.1"/>
    </source>
</evidence>
<feature type="transmembrane region" description="Helical" evidence="7">
    <location>
        <begin position="110"/>
        <end position="129"/>
    </location>
</feature>
<evidence type="ECO:0000256" key="6">
    <source>
        <dbReference type="ARBA" id="ARBA00023136"/>
    </source>
</evidence>
<accession>A0A6J0BY09</accession>
<evidence type="ECO:0000256" key="7">
    <source>
        <dbReference type="SAM" id="Phobius"/>
    </source>
</evidence>
<feature type="transmembrane region" description="Helical" evidence="7">
    <location>
        <begin position="483"/>
        <end position="505"/>
    </location>
</feature>
<organism evidence="10">
    <name type="scientific">Neodiprion lecontei</name>
    <name type="common">Redheaded pine sawfly</name>
    <dbReference type="NCBI Taxonomy" id="441921"/>
    <lineage>
        <taxon>Eukaryota</taxon>
        <taxon>Metazoa</taxon>
        <taxon>Ecdysozoa</taxon>
        <taxon>Arthropoda</taxon>
        <taxon>Hexapoda</taxon>
        <taxon>Insecta</taxon>
        <taxon>Pterygota</taxon>
        <taxon>Neoptera</taxon>
        <taxon>Endopterygota</taxon>
        <taxon>Hymenoptera</taxon>
        <taxon>Tenthredinoidea</taxon>
        <taxon>Diprionidae</taxon>
        <taxon>Diprioninae</taxon>
        <taxon>Neodiprion</taxon>
    </lineage>
</organism>
<dbReference type="InterPro" id="IPR036259">
    <property type="entry name" value="MFS_trans_sf"/>
</dbReference>
<feature type="transmembrane region" description="Helical" evidence="7">
    <location>
        <begin position="303"/>
        <end position="324"/>
    </location>
</feature>
<feature type="transmembrane region" description="Helical" evidence="7">
    <location>
        <begin position="511"/>
        <end position="530"/>
    </location>
</feature>
<dbReference type="InterPro" id="IPR020846">
    <property type="entry name" value="MFS_dom"/>
</dbReference>
<feature type="transmembrane region" description="Helical" evidence="7">
    <location>
        <begin position="83"/>
        <end position="103"/>
    </location>
</feature>
<dbReference type="RefSeq" id="XP_015519154.1">
    <property type="nucleotide sequence ID" value="XM_015663668.2"/>
</dbReference>
<sequence>MALIVDKTRYHVISTAERENESAEAAVDFETAVSATGYGLFNVLLLMAAIPAGWTTVFDTSTTAFIMPSAECELDLSLFRKGLLAASTYAGMICIAVVWGFIADHIGRKYLLLFGLISDTLCNVFGSAAQSYYVYLSFKFTSGIIVGGPFAILMTYIAEFHGERHRSRVLMWTGSLFALGNVAVPALSRAVLPRTWSFSLFNNSLIFDAWRIFLLICALPPFLGFVAMWSFPESPKFLMTKGRSEEALKVFRRMYSMNTGKPEDDYPVKILRIENVAKLQTPLEPANRSSRDGLRRSFYRMKFLFPTPYIFPLFTINVIIFASMTGMHVMKSWLPQLIVILNNFDPKESDDSPIVPTICEKLNVQAIEAFGAQAALALGNRTETCITMIVSTTVYTNATIIAASAVTGSFLVGAIVNKVGKKSILLVSLVSGGSCYLGLSFSPSTTIFLVLCSAIIALTGISTNAITSMIIEVVPTSLRATAVSVTLMTGRFGALTGNLLFPILLNVSCDAPFYYIGGFLTLCFVLAIFLSKYSGKLP</sequence>
<dbReference type="KEGG" id="nlo:107223846"/>
<dbReference type="GeneID" id="107223846"/>
<comment type="similarity">
    <text evidence="2">Belongs to the major facilitator superfamily.</text>
</comment>
<dbReference type="Pfam" id="PF07690">
    <property type="entry name" value="MFS_1"/>
    <property type="match status" value="1"/>
</dbReference>